<dbReference type="RefSeq" id="WP_148972278.1">
    <property type="nucleotide sequence ID" value="NZ_CP043314.1"/>
</dbReference>
<keyword evidence="2" id="KW-0732">Signal</keyword>
<sequence>MNKVKSLLSLAVLSAAYSNAKPTLSLGLGAALVKQGMDIELTKTKQIMPESKAIGDIKSEASSFVIKNEDSETKGIFNLFGAYAYLNAGLLKTGPVCHEIRAAFGLRDGNRTLVDTKSTKYAEFMGIATAASTAKADDDNTKEENKQENKSAQLSEERPFNIDLHYILNFKPTCRFGIYAGGGVSMIKTKIISSLSDNNSDTEDNDSINGYAVKLNKKYNDVSESFFAFVPQAILGFSMNFTKRIAMNLEGFVGFPVGGKKENINMYNGTYSFKGVEGAAAQADLHDSISIKTRKQALSYGGRLMVSFKVM</sequence>
<evidence type="ECO:0000256" key="1">
    <source>
        <dbReference type="SAM" id="MobiDB-lite"/>
    </source>
</evidence>
<feature type="region of interest" description="Disordered" evidence="1">
    <location>
        <begin position="135"/>
        <end position="155"/>
    </location>
</feature>
<gene>
    <name evidence="3" type="ORF">FZC36_01760</name>
</gene>
<accession>A0A5C0UGB8</accession>
<organism evidence="3 4">
    <name type="scientific">Candidatus Nesciobacter abundans</name>
    <dbReference type="NCBI Taxonomy" id="2601668"/>
    <lineage>
        <taxon>Bacteria</taxon>
        <taxon>Pseudomonadati</taxon>
        <taxon>Pseudomonadota</taxon>
        <taxon>Alphaproteobacteria</taxon>
        <taxon>Holosporales</taxon>
        <taxon>Holosporaceae</taxon>
        <taxon>Candidatus Nesciobacter</taxon>
    </lineage>
</organism>
<feature type="signal peptide" evidence="2">
    <location>
        <begin position="1"/>
        <end position="20"/>
    </location>
</feature>
<evidence type="ECO:0000313" key="3">
    <source>
        <dbReference type="EMBL" id="QEK39155.1"/>
    </source>
</evidence>
<reference evidence="3 4" key="1">
    <citation type="submission" date="2019-08" db="EMBL/GenBank/DDBJ databases">
        <title>Highly reduced genomes of protist endosymbionts show evolutionary convergence.</title>
        <authorList>
            <person name="George E."/>
            <person name="Husnik F."/>
            <person name="Tashyreva D."/>
            <person name="Prokopchuk G."/>
            <person name="Horak A."/>
            <person name="Kwong W.K."/>
            <person name="Lukes J."/>
            <person name="Keeling P.J."/>
        </authorList>
    </citation>
    <scope>NUCLEOTIDE SEQUENCE [LARGE SCALE GENOMIC DNA]</scope>
    <source>
        <strain evidence="3">1604HC</strain>
    </source>
</reference>
<dbReference type="AlphaFoldDB" id="A0A5C0UGB8"/>
<keyword evidence="4" id="KW-1185">Reference proteome</keyword>
<dbReference type="EMBL" id="CP043314">
    <property type="protein sequence ID" value="QEK39155.1"/>
    <property type="molecule type" value="Genomic_DNA"/>
</dbReference>
<dbReference type="Proteomes" id="UP000324924">
    <property type="component" value="Chromosome"/>
</dbReference>
<dbReference type="KEGG" id="nabu:FZC36_01760"/>
<name>A0A5C0UGB8_9PROT</name>
<proteinExistence type="predicted"/>
<feature type="chain" id="PRO_5022880522" description="Outer membrane beta-barrel protein" evidence="2">
    <location>
        <begin position="21"/>
        <end position="311"/>
    </location>
</feature>
<dbReference type="InterPro" id="IPR011250">
    <property type="entry name" value="OMP/PagP_B-barrel"/>
</dbReference>
<protein>
    <recommendedName>
        <fullName evidence="5">Outer membrane beta-barrel protein</fullName>
    </recommendedName>
</protein>
<dbReference type="SUPFAM" id="SSF56925">
    <property type="entry name" value="OMPA-like"/>
    <property type="match status" value="1"/>
</dbReference>
<evidence type="ECO:0000256" key="2">
    <source>
        <dbReference type="SAM" id="SignalP"/>
    </source>
</evidence>
<evidence type="ECO:0008006" key="5">
    <source>
        <dbReference type="Google" id="ProtNLM"/>
    </source>
</evidence>
<evidence type="ECO:0000313" key="4">
    <source>
        <dbReference type="Proteomes" id="UP000324924"/>
    </source>
</evidence>